<protein>
    <recommendedName>
        <fullName evidence="1">DUF4283 domain-containing protein</fullName>
    </recommendedName>
</protein>
<reference evidence="2" key="2">
    <citation type="submission" date="2017-06" db="EMBL/GenBank/DDBJ databases">
        <title>WGS assembly of Brachypodium distachyon.</title>
        <authorList>
            <consortium name="The International Brachypodium Initiative"/>
            <person name="Lucas S."/>
            <person name="Harmon-Smith M."/>
            <person name="Lail K."/>
            <person name="Tice H."/>
            <person name="Grimwood J."/>
            <person name="Bruce D."/>
            <person name="Barry K."/>
            <person name="Shu S."/>
            <person name="Lindquist E."/>
            <person name="Wang M."/>
            <person name="Pitluck S."/>
            <person name="Vogel J.P."/>
            <person name="Garvin D.F."/>
            <person name="Mockler T.C."/>
            <person name="Schmutz J."/>
            <person name="Rokhsar D."/>
            <person name="Bevan M.W."/>
        </authorList>
    </citation>
    <scope>NUCLEOTIDE SEQUENCE</scope>
    <source>
        <strain evidence="2">Bd21</strain>
    </source>
</reference>
<dbReference type="InParanoid" id="A0A0Q3JJ55"/>
<dbReference type="InterPro" id="IPR040256">
    <property type="entry name" value="At4g02000-like"/>
</dbReference>
<evidence type="ECO:0000313" key="2">
    <source>
        <dbReference type="EMBL" id="KQJ98304.1"/>
    </source>
</evidence>
<dbReference type="EnsemblPlants" id="KQJ98304">
    <property type="protein sequence ID" value="KQJ98304"/>
    <property type="gene ID" value="BRADI_3g36101v3"/>
</dbReference>
<keyword evidence="4" id="KW-1185">Reference proteome</keyword>
<gene>
    <name evidence="2" type="ORF">BRADI_3g36101v3</name>
</gene>
<name>A0A0Q3JJ55_BRADI</name>
<dbReference type="OrthoDB" id="656425at2759"/>
<sequence>MEKEARWLVLARVHTRKPFGPSTFKDHMRYIWSLSQDAEIREVGDNRFLCKFFYLGDWKKVMQQGTWLFKGHMVVMEDYDGRTKFDEVPLNRVLIWAQIHGIPEPYRRPAVTNQLARRIAKVQNVELNPPKYYEGD</sequence>
<evidence type="ECO:0000259" key="1">
    <source>
        <dbReference type="Pfam" id="PF14111"/>
    </source>
</evidence>
<feature type="domain" description="DUF4283" evidence="1">
    <location>
        <begin position="4"/>
        <end position="86"/>
    </location>
</feature>
<accession>A0A0Q3JJ55</accession>
<dbReference type="Pfam" id="PF14111">
    <property type="entry name" value="DUF4283"/>
    <property type="match status" value="1"/>
</dbReference>
<dbReference type="InterPro" id="IPR025558">
    <property type="entry name" value="DUF4283"/>
</dbReference>
<evidence type="ECO:0000313" key="3">
    <source>
        <dbReference type="EnsemblPlants" id="KQJ98304"/>
    </source>
</evidence>
<dbReference type="AlphaFoldDB" id="A0A0Q3JJ55"/>
<dbReference type="Proteomes" id="UP000008810">
    <property type="component" value="Chromosome 3"/>
</dbReference>
<reference evidence="3" key="3">
    <citation type="submission" date="2018-08" db="UniProtKB">
        <authorList>
            <consortium name="EnsemblPlants"/>
        </authorList>
    </citation>
    <scope>IDENTIFICATION</scope>
    <source>
        <strain evidence="3">cv. Bd21</strain>
    </source>
</reference>
<organism evidence="2">
    <name type="scientific">Brachypodium distachyon</name>
    <name type="common">Purple false brome</name>
    <name type="synonym">Trachynia distachya</name>
    <dbReference type="NCBI Taxonomy" id="15368"/>
    <lineage>
        <taxon>Eukaryota</taxon>
        <taxon>Viridiplantae</taxon>
        <taxon>Streptophyta</taxon>
        <taxon>Embryophyta</taxon>
        <taxon>Tracheophyta</taxon>
        <taxon>Spermatophyta</taxon>
        <taxon>Magnoliopsida</taxon>
        <taxon>Liliopsida</taxon>
        <taxon>Poales</taxon>
        <taxon>Poaceae</taxon>
        <taxon>BOP clade</taxon>
        <taxon>Pooideae</taxon>
        <taxon>Stipodae</taxon>
        <taxon>Brachypodieae</taxon>
        <taxon>Brachypodium</taxon>
    </lineage>
</organism>
<dbReference type="Gramene" id="KQJ98304">
    <property type="protein sequence ID" value="KQJ98304"/>
    <property type="gene ID" value="BRADI_3g36101v3"/>
</dbReference>
<dbReference type="PANTHER" id="PTHR31286">
    <property type="entry name" value="GLYCINE-RICH CELL WALL STRUCTURAL PROTEIN 1.8-LIKE"/>
    <property type="match status" value="1"/>
</dbReference>
<proteinExistence type="predicted"/>
<evidence type="ECO:0000313" key="4">
    <source>
        <dbReference type="Proteomes" id="UP000008810"/>
    </source>
</evidence>
<dbReference type="PANTHER" id="PTHR31286:SF167">
    <property type="entry name" value="OS09G0268800 PROTEIN"/>
    <property type="match status" value="1"/>
</dbReference>
<reference evidence="2 3" key="1">
    <citation type="journal article" date="2010" name="Nature">
        <title>Genome sequencing and analysis of the model grass Brachypodium distachyon.</title>
        <authorList>
            <consortium name="International Brachypodium Initiative"/>
        </authorList>
    </citation>
    <scope>NUCLEOTIDE SEQUENCE [LARGE SCALE GENOMIC DNA]</scope>
    <source>
        <strain evidence="2 3">Bd21</strain>
    </source>
</reference>
<dbReference type="EMBL" id="CM000882">
    <property type="protein sequence ID" value="KQJ98304.1"/>
    <property type="molecule type" value="Genomic_DNA"/>
</dbReference>